<name>A0A5M6Z8R8_9PROT</name>
<dbReference type="PANTHER" id="PTHR43540:SF15">
    <property type="entry name" value="BLR5631 PROTEIN"/>
    <property type="match status" value="1"/>
</dbReference>
<dbReference type="SUPFAM" id="SSF52499">
    <property type="entry name" value="Isochorismatase-like hydrolases"/>
    <property type="match status" value="1"/>
</dbReference>
<dbReference type="InterPro" id="IPR000868">
    <property type="entry name" value="Isochorismatase-like_dom"/>
</dbReference>
<dbReference type="EMBL" id="VWOJ01000005">
    <property type="protein sequence ID" value="KAA5801042.1"/>
    <property type="molecule type" value="Genomic_DNA"/>
</dbReference>
<keyword evidence="4" id="KW-1185">Reference proteome</keyword>
<dbReference type="InterPro" id="IPR050272">
    <property type="entry name" value="Isochorismatase-like_hydrls"/>
</dbReference>
<evidence type="ECO:0000259" key="2">
    <source>
        <dbReference type="Pfam" id="PF00857"/>
    </source>
</evidence>
<dbReference type="Proteomes" id="UP000325122">
    <property type="component" value="Unassembled WGS sequence"/>
</dbReference>
<dbReference type="InterPro" id="IPR036380">
    <property type="entry name" value="Isochorismatase-like_sf"/>
</dbReference>
<gene>
    <name evidence="3" type="ORF">F1654_13365</name>
</gene>
<feature type="domain" description="Isochorismatase-like" evidence="2">
    <location>
        <begin position="7"/>
        <end position="150"/>
    </location>
</feature>
<evidence type="ECO:0000313" key="4">
    <source>
        <dbReference type="Proteomes" id="UP000325122"/>
    </source>
</evidence>
<dbReference type="AlphaFoldDB" id="A0A5M6Z8R8"/>
<dbReference type="RefSeq" id="WP_150024061.1">
    <property type="nucleotide sequence ID" value="NZ_VWOJ01000005.1"/>
</dbReference>
<dbReference type="GO" id="GO:0016787">
    <property type="term" value="F:hydrolase activity"/>
    <property type="evidence" value="ECO:0007669"/>
    <property type="project" value="UniProtKB-KW"/>
</dbReference>
<accession>A0A5M6Z8R8</accession>
<reference evidence="3 4" key="1">
    <citation type="submission" date="2019-09" db="EMBL/GenBank/DDBJ databases">
        <authorList>
            <person name="Kevbrin V."/>
            <person name="Grouzdev D.S."/>
        </authorList>
    </citation>
    <scope>NUCLEOTIDE SEQUENCE [LARGE SCALE GENOMIC DNA]</scope>
    <source>
        <strain evidence="3 4">G-192</strain>
    </source>
</reference>
<organism evidence="3 4">
    <name type="scientific">Alkalicaulis satelles</name>
    <dbReference type="NCBI Taxonomy" id="2609175"/>
    <lineage>
        <taxon>Bacteria</taxon>
        <taxon>Pseudomonadati</taxon>
        <taxon>Pseudomonadota</taxon>
        <taxon>Alphaproteobacteria</taxon>
        <taxon>Maricaulales</taxon>
        <taxon>Maricaulaceae</taxon>
        <taxon>Alkalicaulis</taxon>
    </lineage>
</organism>
<dbReference type="Pfam" id="PF00857">
    <property type="entry name" value="Isochorismatase"/>
    <property type="match status" value="1"/>
</dbReference>
<dbReference type="Gene3D" id="3.40.50.850">
    <property type="entry name" value="Isochorismatase-like"/>
    <property type="match status" value="1"/>
</dbReference>
<proteinExistence type="predicted"/>
<evidence type="ECO:0000313" key="3">
    <source>
        <dbReference type="EMBL" id="KAA5801042.1"/>
    </source>
</evidence>
<dbReference type="PANTHER" id="PTHR43540">
    <property type="entry name" value="PEROXYUREIDOACRYLATE/UREIDOACRYLATE AMIDOHYDROLASE-RELATED"/>
    <property type="match status" value="1"/>
</dbReference>
<keyword evidence="1 3" id="KW-0378">Hydrolase</keyword>
<comment type="caution">
    <text evidence="3">The sequence shown here is derived from an EMBL/GenBank/DDBJ whole genome shotgun (WGS) entry which is preliminary data.</text>
</comment>
<sequence length="189" mass="19856">MLPGVPVLLCLDLQQEFVAQGRPWADPDGDCVAATCARIIAGARDSGWSLVHTHLYQGAPMIAGHGLTQPIPGCEPRPGEVLLRRAGVSAYAHPDLEGLLEGWGGRAYLIGFSAPMSLTATLFDSSDRGHGLTLIEEAVGAADVGEWGAEHTRALCIDTARKMDRAIRLNDVEGLSLPAPVSAGGLRIA</sequence>
<protein>
    <submittedName>
        <fullName evidence="3">Cysteine hydrolase</fullName>
    </submittedName>
</protein>
<evidence type="ECO:0000256" key="1">
    <source>
        <dbReference type="ARBA" id="ARBA00022801"/>
    </source>
</evidence>